<dbReference type="Proteomes" id="UP000298663">
    <property type="component" value="Unassembled WGS sequence"/>
</dbReference>
<evidence type="ECO:0000313" key="3">
    <source>
        <dbReference type="Proteomes" id="UP000298663"/>
    </source>
</evidence>
<dbReference type="EMBL" id="AZBU02000004">
    <property type="protein sequence ID" value="TKR82906.1"/>
    <property type="molecule type" value="Genomic_DNA"/>
</dbReference>
<reference evidence="2 3" key="2">
    <citation type="journal article" date="2019" name="G3 (Bethesda)">
        <title>Hybrid Assembly of the Genome of the Entomopathogenic Nematode Steinernema carpocapsae Identifies the X-Chromosome.</title>
        <authorList>
            <person name="Serra L."/>
            <person name="Macchietto M."/>
            <person name="Macias-Munoz A."/>
            <person name="McGill C.J."/>
            <person name="Rodriguez I.M."/>
            <person name="Rodriguez B."/>
            <person name="Murad R."/>
            <person name="Mortazavi A."/>
        </authorList>
    </citation>
    <scope>NUCLEOTIDE SEQUENCE [LARGE SCALE GENOMIC DNA]</scope>
    <source>
        <strain evidence="2 3">ALL</strain>
    </source>
</reference>
<sequence length="67" mass="7598">MICKLFERGSVISSAKNECQVKRQLPEKSFQTTSKSSLHLQSPIRLISNPRSPRSGRLDFGIPDCHR</sequence>
<comment type="caution">
    <text evidence="2">The sequence shown here is derived from an EMBL/GenBank/DDBJ whole genome shotgun (WGS) entry which is preliminary data.</text>
</comment>
<protein>
    <submittedName>
        <fullName evidence="2">Uncharacterized protein</fullName>
    </submittedName>
</protein>
<keyword evidence="3" id="KW-1185">Reference proteome</keyword>
<organism evidence="2 3">
    <name type="scientific">Steinernema carpocapsae</name>
    <name type="common">Entomopathogenic nematode</name>
    <dbReference type="NCBI Taxonomy" id="34508"/>
    <lineage>
        <taxon>Eukaryota</taxon>
        <taxon>Metazoa</taxon>
        <taxon>Ecdysozoa</taxon>
        <taxon>Nematoda</taxon>
        <taxon>Chromadorea</taxon>
        <taxon>Rhabditida</taxon>
        <taxon>Tylenchina</taxon>
        <taxon>Panagrolaimomorpha</taxon>
        <taxon>Strongyloidoidea</taxon>
        <taxon>Steinernematidae</taxon>
        <taxon>Steinernema</taxon>
    </lineage>
</organism>
<evidence type="ECO:0000313" key="2">
    <source>
        <dbReference type="EMBL" id="TKR82906.1"/>
    </source>
</evidence>
<accession>A0A4U5NJ47</accession>
<proteinExistence type="predicted"/>
<dbReference type="AlphaFoldDB" id="A0A4U5NJ47"/>
<feature type="region of interest" description="Disordered" evidence="1">
    <location>
        <begin position="46"/>
        <end position="67"/>
    </location>
</feature>
<evidence type="ECO:0000256" key="1">
    <source>
        <dbReference type="SAM" id="MobiDB-lite"/>
    </source>
</evidence>
<reference evidence="2 3" key="1">
    <citation type="journal article" date="2015" name="Genome Biol.">
        <title>Comparative genomics of Steinernema reveals deeply conserved gene regulatory networks.</title>
        <authorList>
            <person name="Dillman A.R."/>
            <person name="Macchietto M."/>
            <person name="Porter C.F."/>
            <person name="Rogers A."/>
            <person name="Williams B."/>
            <person name="Antoshechkin I."/>
            <person name="Lee M.M."/>
            <person name="Goodwin Z."/>
            <person name="Lu X."/>
            <person name="Lewis E.E."/>
            <person name="Goodrich-Blair H."/>
            <person name="Stock S.P."/>
            <person name="Adams B.J."/>
            <person name="Sternberg P.W."/>
            <person name="Mortazavi A."/>
        </authorList>
    </citation>
    <scope>NUCLEOTIDE SEQUENCE [LARGE SCALE GENOMIC DNA]</scope>
    <source>
        <strain evidence="2 3">ALL</strain>
    </source>
</reference>
<name>A0A4U5NJ47_STECR</name>
<gene>
    <name evidence="2" type="ORF">L596_016577</name>
</gene>